<comment type="caution">
    <text evidence="2">The sequence shown here is derived from an EMBL/GenBank/DDBJ whole genome shotgun (WGS) entry which is preliminary data.</text>
</comment>
<proteinExistence type="predicted"/>
<dbReference type="EMBL" id="QGNW01000020">
    <property type="protein sequence ID" value="RVX14775.1"/>
    <property type="molecule type" value="Genomic_DNA"/>
</dbReference>
<organism evidence="2 3">
    <name type="scientific">Vitis vinifera</name>
    <name type="common">Grape</name>
    <dbReference type="NCBI Taxonomy" id="29760"/>
    <lineage>
        <taxon>Eukaryota</taxon>
        <taxon>Viridiplantae</taxon>
        <taxon>Streptophyta</taxon>
        <taxon>Embryophyta</taxon>
        <taxon>Tracheophyta</taxon>
        <taxon>Spermatophyta</taxon>
        <taxon>Magnoliopsida</taxon>
        <taxon>eudicotyledons</taxon>
        <taxon>Gunneridae</taxon>
        <taxon>Pentapetalae</taxon>
        <taxon>rosids</taxon>
        <taxon>Vitales</taxon>
        <taxon>Vitaceae</taxon>
        <taxon>Viteae</taxon>
        <taxon>Vitis</taxon>
    </lineage>
</organism>
<dbReference type="PROSITE" id="PS50994">
    <property type="entry name" value="INTEGRASE"/>
    <property type="match status" value="1"/>
</dbReference>
<dbReference type="GO" id="GO:0003676">
    <property type="term" value="F:nucleic acid binding"/>
    <property type="evidence" value="ECO:0007669"/>
    <property type="project" value="InterPro"/>
</dbReference>
<gene>
    <name evidence="2" type="primary">TY3B-I_49</name>
    <name evidence="2" type="ORF">CK203_012180</name>
</gene>
<dbReference type="PANTHER" id="PTHR37984:SF15">
    <property type="entry name" value="INTEGRASE CATALYTIC DOMAIN-CONTAINING PROTEIN"/>
    <property type="match status" value="1"/>
</dbReference>
<name>A0A438K0P5_VITVI</name>
<dbReference type="SUPFAM" id="SSF53098">
    <property type="entry name" value="Ribonuclease H-like"/>
    <property type="match status" value="1"/>
</dbReference>
<dbReference type="InterPro" id="IPR012337">
    <property type="entry name" value="RNaseH-like_sf"/>
</dbReference>
<protein>
    <submittedName>
        <fullName evidence="2">Transposon Ty3-I Gag-Pol polyprotein</fullName>
    </submittedName>
</protein>
<evidence type="ECO:0000313" key="2">
    <source>
        <dbReference type="EMBL" id="RVX14775.1"/>
    </source>
</evidence>
<dbReference type="GO" id="GO:0015074">
    <property type="term" value="P:DNA integration"/>
    <property type="evidence" value="ECO:0007669"/>
    <property type="project" value="InterPro"/>
</dbReference>
<dbReference type="InterPro" id="IPR001584">
    <property type="entry name" value="Integrase_cat-core"/>
</dbReference>
<dbReference type="InterPro" id="IPR050951">
    <property type="entry name" value="Retrovirus_Pol_polyprotein"/>
</dbReference>
<accession>A0A438K0P5</accession>
<dbReference type="Gene3D" id="3.30.420.10">
    <property type="entry name" value="Ribonuclease H-like superfamily/Ribonuclease H"/>
    <property type="match status" value="1"/>
</dbReference>
<evidence type="ECO:0000313" key="3">
    <source>
        <dbReference type="Proteomes" id="UP000288805"/>
    </source>
</evidence>
<dbReference type="FunFam" id="1.10.340.70:FF:000001">
    <property type="entry name" value="Retrovirus-related Pol polyprotein from transposon gypsy-like Protein"/>
    <property type="match status" value="1"/>
</dbReference>
<dbReference type="Gene3D" id="1.10.340.70">
    <property type="match status" value="1"/>
</dbReference>
<dbReference type="PANTHER" id="PTHR37984">
    <property type="entry name" value="PROTEIN CBG26694"/>
    <property type="match status" value="1"/>
</dbReference>
<evidence type="ECO:0000259" key="1">
    <source>
        <dbReference type="PROSITE" id="PS50994"/>
    </source>
</evidence>
<dbReference type="Pfam" id="PF17921">
    <property type="entry name" value="Integrase_H2C2"/>
    <property type="match status" value="1"/>
</dbReference>
<dbReference type="AlphaFoldDB" id="A0A438K0P5"/>
<reference evidence="2 3" key="1">
    <citation type="journal article" date="2018" name="PLoS Genet.">
        <title>Population sequencing reveals clonal diversity and ancestral inbreeding in the grapevine cultivar Chardonnay.</title>
        <authorList>
            <person name="Roach M.J."/>
            <person name="Johnson D.L."/>
            <person name="Bohlmann J."/>
            <person name="van Vuuren H.J."/>
            <person name="Jones S.J."/>
            <person name="Pretorius I.S."/>
            <person name="Schmidt S.A."/>
            <person name="Borneman A.R."/>
        </authorList>
    </citation>
    <scope>NUCLEOTIDE SEQUENCE [LARGE SCALE GENOMIC DNA]</scope>
    <source>
        <strain evidence="3">cv. Chardonnay</strain>
        <tissue evidence="2">Leaf</tissue>
    </source>
</reference>
<dbReference type="InterPro" id="IPR036397">
    <property type="entry name" value="RNaseH_sf"/>
</dbReference>
<dbReference type="InterPro" id="IPR041588">
    <property type="entry name" value="Integrase_H2C2"/>
</dbReference>
<dbReference type="Proteomes" id="UP000288805">
    <property type="component" value="Unassembled WGS sequence"/>
</dbReference>
<feature type="domain" description="Integrase catalytic" evidence="1">
    <location>
        <begin position="164"/>
        <end position="269"/>
    </location>
</feature>
<sequence length="269" mass="31734">MATPKKQKWLAKLLGYDYEILYWLGRENLVVDALSRHLDDPLLNLLFVSQVTIWDYMRMATQDDPYMKQLSRQSTTDPIEPYLMQNGLCFYKKRVVVPQTIRNQLLKEFHDSKMVGHSRVSRTFKRLAQQFYWPSMYQFVQEYITQCEVYQKTKTETLAPVGLLQPFPIPFQVWDDITLDFVEGLPSSHDKDSILVVVDRLNKYAHFVALSHPFSTKIVAEHFVKHIIKLHGMPKSIISDYDPAFISKFWQEFFSMSSIKLKLRSIYHP</sequence>